<dbReference type="KEGG" id="csem:103378964"/>
<protein>
    <submittedName>
        <fullName evidence="3">LTO1 maturation factor of ABCE1</fullName>
    </submittedName>
</protein>
<dbReference type="InterPro" id="IPR019191">
    <property type="entry name" value="Essential_protein_Yae1_N"/>
</dbReference>
<dbReference type="Pfam" id="PF09811">
    <property type="entry name" value="Yae1_N"/>
    <property type="match status" value="1"/>
</dbReference>
<reference evidence="3 4" key="1">
    <citation type="journal article" date="2014" name="Nat. Genet.">
        <title>Whole-genome sequence of a flatfish provides insights into ZW sex chromosome evolution and adaptation to a benthic lifestyle.</title>
        <authorList>
            <person name="Chen S."/>
            <person name="Zhang G."/>
            <person name="Shao C."/>
            <person name="Huang Q."/>
            <person name="Liu G."/>
            <person name="Zhang P."/>
            <person name="Song W."/>
            <person name="An N."/>
            <person name="Chalopin D."/>
            <person name="Volff J.N."/>
            <person name="Hong Y."/>
            <person name="Li Q."/>
            <person name="Sha Z."/>
            <person name="Zhou H."/>
            <person name="Xie M."/>
            <person name="Yu Q."/>
            <person name="Liu Y."/>
            <person name="Xiang H."/>
            <person name="Wang N."/>
            <person name="Wu K."/>
            <person name="Yang C."/>
            <person name="Zhou Q."/>
            <person name="Liao X."/>
            <person name="Yang L."/>
            <person name="Hu Q."/>
            <person name="Zhang J."/>
            <person name="Meng L."/>
            <person name="Jin L."/>
            <person name="Tian Y."/>
            <person name="Lian J."/>
            <person name="Yang J."/>
            <person name="Miao G."/>
            <person name="Liu S."/>
            <person name="Liang Z."/>
            <person name="Yan F."/>
            <person name="Li Y."/>
            <person name="Sun B."/>
            <person name="Zhang H."/>
            <person name="Zhang J."/>
            <person name="Zhu Y."/>
            <person name="Du M."/>
            <person name="Zhao Y."/>
            <person name="Schartl M."/>
            <person name="Tang Q."/>
            <person name="Wang J."/>
        </authorList>
    </citation>
    <scope>NUCLEOTIDE SEQUENCE</scope>
</reference>
<reference evidence="3" key="2">
    <citation type="submission" date="2025-08" db="UniProtKB">
        <authorList>
            <consortium name="Ensembl"/>
        </authorList>
    </citation>
    <scope>IDENTIFICATION</scope>
</reference>
<reference evidence="3" key="3">
    <citation type="submission" date="2025-09" db="UniProtKB">
        <authorList>
            <consortium name="Ensembl"/>
        </authorList>
    </citation>
    <scope>IDENTIFICATION</scope>
</reference>
<accession>A0A3P8V6F8</accession>
<dbReference type="InParanoid" id="A0A3P8V6F8"/>
<dbReference type="InterPro" id="IPR052436">
    <property type="entry name" value="LTO1_adapter"/>
</dbReference>
<name>A0A3P8V6F8_CYNSE</name>
<evidence type="ECO:0000256" key="1">
    <source>
        <dbReference type="ARBA" id="ARBA00038090"/>
    </source>
</evidence>
<dbReference type="RefSeq" id="XP_008308566.2">
    <property type="nucleotide sequence ID" value="XM_008310344.3"/>
</dbReference>
<proteinExistence type="inferred from homology"/>
<dbReference type="GeneTree" id="ENSGT00940000166897"/>
<organism evidence="3 4">
    <name type="scientific">Cynoglossus semilaevis</name>
    <name type="common">Tongue sole</name>
    <dbReference type="NCBI Taxonomy" id="244447"/>
    <lineage>
        <taxon>Eukaryota</taxon>
        <taxon>Metazoa</taxon>
        <taxon>Chordata</taxon>
        <taxon>Craniata</taxon>
        <taxon>Vertebrata</taxon>
        <taxon>Euteleostomi</taxon>
        <taxon>Actinopterygii</taxon>
        <taxon>Neopterygii</taxon>
        <taxon>Teleostei</taxon>
        <taxon>Neoteleostei</taxon>
        <taxon>Acanthomorphata</taxon>
        <taxon>Carangaria</taxon>
        <taxon>Pleuronectiformes</taxon>
        <taxon>Pleuronectoidei</taxon>
        <taxon>Cynoglossidae</taxon>
        <taxon>Cynoglossinae</taxon>
        <taxon>Cynoglossus</taxon>
    </lineage>
</organism>
<dbReference type="PANTHER" id="PTHR28532:SF1">
    <property type="entry name" value="ORAL CANCER OVEREXPRESSED 1"/>
    <property type="match status" value="1"/>
</dbReference>
<keyword evidence="4" id="KW-1185">Reference proteome</keyword>
<sequence>MCTRVCNPEVHLTGPFKTHTSTLIAKEWSNELNMSEGDDLFDSIFLADERYRGEGYREGFERGRSRGLQEGRRHGASHGAKLSCEISFYHGFAVTWKCLLQNSTDVKSRKRLKAVESLLALFQSCSYDDPESVSLQDNVEKLRAKFRQVCSMLNVPADFKDYIKTSQGTSF</sequence>
<feature type="domain" description="Essential protein Yae1 N-terminal" evidence="2">
    <location>
        <begin position="55"/>
        <end position="93"/>
    </location>
</feature>
<comment type="similarity">
    <text evidence="1">Belongs to the LTO1 family.</text>
</comment>
<dbReference type="AlphaFoldDB" id="A0A3P8V6F8"/>
<dbReference type="Proteomes" id="UP000265120">
    <property type="component" value="Chromosome 5"/>
</dbReference>
<dbReference type="PANTHER" id="PTHR28532">
    <property type="entry name" value="GEO13458P1"/>
    <property type="match status" value="1"/>
</dbReference>
<evidence type="ECO:0000313" key="3">
    <source>
        <dbReference type="Ensembl" id="ENSCSEP00000010958.1"/>
    </source>
</evidence>
<evidence type="ECO:0000259" key="2">
    <source>
        <dbReference type="Pfam" id="PF09811"/>
    </source>
</evidence>
<dbReference type="OMA" id="FKQVCSM"/>
<dbReference type="STRING" id="244447.ENSCSEP00000010958"/>
<dbReference type="GeneID" id="103378964"/>
<dbReference type="CTD" id="220064"/>
<dbReference type="FunCoup" id="A0A3P8V6F8">
    <property type="interactions" value="295"/>
</dbReference>
<dbReference type="Ensembl" id="ENSCSET00000011090.1">
    <property type="protein sequence ID" value="ENSCSEP00000010958.1"/>
    <property type="gene ID" value="ENSCSEG00000007014.1"/>
</dbReference>
<evidence type="ECO:0000313" key="4">
    <source>
        <dbReference type="Proteomes" id="UP000265120"/>
    </source>
</evidence>
<dbReference type="OrthoDB" id="48036at2759"/>